<gene>
    <name evidence="3 4" type="primary">LOC105363983</name>
</gene>
<dbReference type="Gene3D" id="3.30.1140.40">
    <property type="entry name" value="Tctex-1"/>
    <property type="match status" value="1"/>
</dbReference>
<protein>
    <submittedName>
        <fullName evidence="3 4">Tctex1 domain-containing protein 2-like isoform X1</fullName>
    </submittedName>
</protein>
<reference evidence="3 4" key="1">
    <citation type="submission" date="2025-04" db="UniProtKB">
        <authorList>
            <consortium name="RefSeq"/>
        </authorList>
    </citation>
    <scope>IDENTIFICATION</scope>
</reference>
<dbReference type="RefSeq" id="XP_011500113.1">
    <property type="nucleotide sequence ID" value="XM_011501811.1"/>
</dbReference>
<evidence type="ECO:0000313" key="4">
    <source>
        <dbReference type="RefSeq" id="XP_011500113.1"/>
    </source>
</evidence>
<dbReference type="AlphaFoldDB" id="A0AAJ7DXK8"/>
<dbReference type="CDD" id="cd21459">
    <property type="entry name" value="DLC-like_TCTEX1D2"/>
    <property type="match status" value="1"/>
</dbReference>
<proteinExistence type="inferred from homology"/>
<dbReference type="GO" id="GO:0005737">
    <property type="term" value="C:cytoplasm"/>
    <property type="evidence" value="ECO:0007669"/>
    <property type="project" value="TreeGrafter"/>
</dbReference>
<dbReference type="Pfam" id="PF03645">
    <property type="entry name" value="Tctex-1"/>
    <property type="match status" value="1"/>
</dbReference>
<dbReference type="KEGG" id="csol:105363983"/>
<dbReference type="InterPro" id="IPR005334">
    <property type="entry name" value="Tctex-1-like"/>
</dbReference>
<dbReference type="PANTHER" id="PTHR21255:SF7">
    <property type="entry name" value="DYNEIN LIGHT CHAIN TCTEX-TYPE PROTEIN 2B"/>
    <property type="match status" value="1"/>
</dbReference>
<accession>A0AAJ7DXK8</accession>
<dbReference type="PANTHER" id="PTHR21255">
    <property type="entry name" value="T-COMPLEX-ASSOCIATED-TESTIS-EXPRESSED 1/ DYNEIN LIGHT CHAIN"/>
    <property type="match status" value="1"/>
</dbReference>
<dbReference type="Proteomes" id="UP000695007">
    <property type="component" value="Unplaced"/>
</dbReference>
<dbReference type="InterPro" id="IPR038586">
    <property type="entry name" value="Tctex-1-like_sf"/>
</dbReference>
<sequence>MSGATELQATHKTEQLQDDTIENVDVAEADSTQAYQIRPKLEEKFKPLSAKEVIHNVLFDHLSTKEYNKHEAQKWSKEIADIIRDKIKKLDFKKYKYIINVVLGTRNGAGMKMGTRCIWDAEADSYAHDSFTNDTIFCVAAVYAVYHY</sequence>
<evidence type="ECO:0000313" key="3">
    <source>
        <dbReference type="RefSeq" id="XP_011500112.1"/>
    </source>
</evidence>
<dbReference type="GO" id="GO:0005868">
    <property type="term" value="C:cytoplasmic dynein complex"/>
    <property type="evidence" value="ECO:0007669"/>
    <property type="project" value="TreeGrafter"/>
</dbReference>
<dbReference type="FunFam" id="3.30.1140.40:FF:000003">
    <property type="entry name" value="tctex1 domain-containing protein 2"/>
    <property type="match status" value="1"/>
</dbReference>
<dbReference type="GO" id="GO:0007018">
    <property type="term" value="P:microtubule-based movement"/>
    <property type="evidence" value="ECO:0007669"/>
    <property type="project" value="TreeGrafter"/>
</dbReference>
<dbReference type="RefSeq" id="XP_011500112.1">
    <property type="nucleotide sequence ID" value="XM_011501810.1"/>
</dbReference>
<evidence type="ECO:0000256" key="1">
    <source>
        <dbReference type="ARBA" id="ARBA00005361"/>
    </source>
</evidence>
<comment type="similarity">
    <text evidence="1">Belongs to the dynein light chain Tctex-type family.</text>
</comment>
<dbReference type="GO" id="GO:0045505">
    <property type="term" value="F:dynein intermediate chain binding"/>
    <property type="evidence" value="ECO:0007669"/>
    <property type="project" value="TreeGrafter"/>
</dbReference>
<organism evidence="2 4">
    <name type="scientific">Ceratosolen solmsi marchali</name>
    <dbReference type="NCBI Taxonomy" id="326594"/>
    <lineage>
        <taxon>Eukaryota</taxon>
        <taxon>Metazoa</taxon>
        <taxon>Ecdysozoa</taxon>
        <taxon>Arthropoda</taxon>
        <taxon>Hexapoda</taxon>
        <taxon>Insecta</taxon>
        <taxon>Pterygota</taxon>
        <taxon>Neoptera</taxon>
        <taxon>Endopterygota</taxon>
        <taxon>Hymenoptera</taxon>
        <taxon>Apocrita</taxon>
        <taxon>Proctotrupomorpha</taxon>
        <taxon>Chalcidoidea</taxon>
        <taxon>Agaonidae</taxon>
        <taxon>Agaoninae</taxon>
        <taxon>Ceratosolen</taxon>
    </lineage>
</organism>
<evidence type="ECO:0000313" key="2">
    <source>
        <dbReference type="Proteomes" id="UP000695007"/>
    </source>
</evidence>
<dbReference type="GeneID" id="105363983"/>
<keyword evidence="2" id="KW-1185">Reference proteome</keyword>
<name>A0AAJ7DXK8_9HYME</name>